<feature type="region of interest" description="Disordered" evidence="17">
    <location>
        <begin position="1229"/>
        <end position="1248"/>
    </location>
</feature>
<evidence type="ECO:0000313" key="21">
    <source>
        <dbReference type="Proteomes" id="UP001187343"/>
    </source>
</evidence>
<feature type="compositionally biased region" description="Acidic residues" evidence="17">
    <location>
        <begin position="1127"/>
        <end position="1141"/>
    </location>
</feature>
<keyword evidence="9" id="KW-0862">Zinc</keyword>
<dbReference type="FunFam" id="3.30.160.60:FF:000797">
    <property type="entry name" value="zinc finger protein 592 isoform X1"/>
    <property type="match status" value="1"/>
</dbReference>
<keyword evidence="6" id="KW-0479">Metal-binding</keyword>
<keyword evidence="14" id="KW-0804">Transcription</keyword>
<feature type="domain" description="C2H2-type" evidence="19">
    <location>
        <begin position="843"/>
        <end position="871"/>
    </location>
</feature>
<feature type="compositionally biased region" description="Polar residues" evidence="17">
    <location>
        <begin position="183"/>
        <end position="210"/>
    </location>
</feature>
<keyword evidence="5" id="KW-0597">Phosphoprotein</keyword>
<evidence type="ECO:0000256" key="4">
    <source>
        <dbReference type="ARBA" id="ARBA00022499"/>
    </source>
</evidence>
<evidence type="ECO:0000256" key="9">
    <source>
        <dbReference type="ARBA" id="ARBA00022833"/>
    </source>
</evidence>
<feature type="domain" description="C2H2-type" evidence="19">
    <location>
        <begin position="1036"/>
        <end position="1064"/>
    </location>
</feature>
<evidence type="ECO:0000256" key="2">
    <source>
        <dbReference type="ARBA" id="ARBA00004123"/>
    </source>
</evidence>
<gene>
    <name evidence="20" type="ORF">Q8A67_022311</name>
</gene>
<dbReference type="InterPro" id="IPR057356">
    <property type="entry name" value="Znf-C2H2_ZNF592"/>
</dbReference>
<evidence type="ECO:0000256" key="3">
    <source>
        <dbReference type="ARBA" id="ARBA00006991"/>
    </source>
</evidence>
<feature type="transmembrane region" description="Helical" evidence="18">
    <location>
        <begin position="1661"/>
        <end position="1687"/>
    </location>
</feature>
<dbReference type="Pfam" id="PF20146">
    <property type="entry name" value="NRF"/>
    <property type="match status" value="1"/>
</dbReference>
<evidence type="ECO:0000256" key="11">
    <source>
        <dbReference type="ARBA" id="ARBA00022990"/>
    </source>
</evidence>
<feature type="domain" description="C2H2-type" evidence="19">
    <location>
        <begin position="1006"/>
        <end position="1034"/>
    </location>
</feature>
<feature type="transmembrane region" description="Helical" evidence="18">
    <location>
        <begin position="1778"/>
        <end position="1795"/>
    </location>
</feature>
<feature type="region of interest" description="Disordered" evidence="17">
    <location>
        <begin position="946"/>
        <end position="996"/>
    </location>
</feature>
<dbReference type="InterPro" id="IPR045914">
    <property type="entry name" value="Zn532-like"/>
</dbReference>
<dbReference type="PANTHER" id="PTHR47222">
    <property type="entry name" value="ZINC FINGER PROTEIN 532-RELATED"/>
    <property type="match status" value="1"/>
</dbReference>
<feature type="region of interest" description="Disordered" evidence="17">
    <location>
        <begin position="24"/>
        <end position="57"/>
    </location>
</feature>
<comment type="caution">
    <text evidence="20">The sequence shown here is derived from an EMBL/GenBank/DDBJ whole genome shotgun (WGS) entry which is preliminary data.</text>
</comment>
<feature type="region of interest" description="Disordered" evidence="17">
    <location>
        <begin position="266"/>
        <end position="340"/>
    </location>
</feature>
<evidence type="ECO:0000313" key="20">
    <source>
        <dbReference type="EMBL" id="KAK2872414.1"/>
    </source>
</evidence>
<evidence type="ECO:0000256" key="16">
    <source>
        <dbReference type="PROSITE-ProRule" id="PRU00042"/>
    </source>
</evidence>
<dbReference type="Pfam" id="PF16622">
    <property type="entry name" value="zf-C2H2_11"/>
    <property type="match status" value="1"/>
</dbReference>
<feature type="region of interest" description="Disordered" evidence="17">
    <location>
        <begin position="141"/>
        <end position="236"/>
    </location>
</feature>
<feature type="domain" description="C2H2-type" evidence="19">
    <location>
        <begin position="756"/>
        <end position="783"/>
    </location>
</feature>
<keyword evidence="13" id="KW-0238">DNA-binding</keyword>
<feature type="domain" description="C2H2-type" evidence="19">
    <location>
        <begin position="727"/>
        <end position="757"/>
    </location>
</feature>
<evidence type="ECO:0000256" key="15">
    <source>
        <dbReference type="ARBA" id="ARBA00023242"/>
    </source>
</evidence>
<feature type="domain" description="C2H2-type" evidence="19">
    <location>
        <begin position="593"/>
        <end position="611"/>
    </location>
</feature>
<evidence type="ECO:0000256" key="17">
    <source>
        <dbReference type="SAM" id="MobiDB-lite"/>
    </source>
</evidence>
<feature type="transmembrane region" description="Helical" evidence="18">
    <location>
        <begin position="1521"/>
        <end position="1545"/>
    </location>
</feature>
<feature type="domain" description="C2H2-type" evidence="19">
    <location>
        <begin position="878"/>
        <end position="905"/>
    </location>
</feature>
<keyword evidence="8 16" id="KW-0863">Zinc-finger</keyword>
<comment type="function">
    <text evidence="1">May be involved in transcriptional regulation.</text>
</comment>
<feature type="compositionally biased region" description="Basic and acidic residues" evidence="17">
    <location>
        <begin position="212"/>
        <end position="232"/>
    </location>
</feature>
<dbReference type="InterPro" id="IPR006621">
    <property type="entry name" value="Nose-resist-to-fluoxetine_N"/>
</dbReference>
<feature type="compositionally biased region" description="Basic and acidic residues" evidence="17">
    <location>
        <begin position="166"/>
        <end position="181"/>
    </location>
</feature>
<feature type="compositionally biased region" description="Polar residues" evidence="17">
    <location>
        <begin position="949"/>
        <end position="972"/>
    </location>
</feature>
<keyword evidence="18" id="KW-0472">Membrane</keyword>
<evidence type="ECO:0000256" key="13">
    <source>
        <dbReference type="ARBA" id="ARBA00023125"/>
    </source>
</evidence>
<evidence type="ECO:0000256" key="5">
    <source>
        <dbReference type="ARBA" id="ARBA00022553"/>
    </source>
</evidence>
<keyword evidence="7" id="KW-0677">Repeat</keyword>
<dbReference type="GO" id="GO:0016747">
    <property type="term" value="F:acyltransferase activity, transferring groups other than amino-acyl groups"/>
    <property type="evidence" value="ECO:0007669"/>
    <property type="project" value="InterPro"/>
</dbReference>
<keyword evidence="4" id="KW-1017">Isopeptide bond</keyword>
<feature type="transmembrane region" description="Helical" evidence="18">
    <location>
        <begin position="1363"/>
        <end position="1389"/>
    </location>
</feature>
<feature type="transmembrane region" description="Helical" evidence="18">
    <location>
        <begin position="1707"/>
        <end position="1725"/>
    </location>
</feature>
<dbReference type="Pfam" id="PF25412">
    <property type="entry name" value="zf-C2H2_ZNF592"/>
    <property type="match status" value="1"/>
</dbReference>
<evidence type="ECO:0000259" key="19">
    <source>
        <dbReference type="PROSITE" id="PS50157"/>
    </source>
</evidence>
<organism evidence="20 21">
    <name type="scientific">Cirrhinus molitorella</name>
    <name type="common">mud carp</name>
    <dbReference type="NCBI Taxonomy" id="172907"/>
    <lineage>
        <taxon>Eukaryota</taxon>
        <taxon>Metazoa</taxon>
        <taxon>Chordata</taxon>
        <taxon>Craniata</taxon>
        <taxon>Vertebrata</taxon>
        <taxon>Euteleostomi</taxon>
        <taxon>Actinopterygii</taxon>
        <taxon>Neopterygii</taxon>
        <taxon>Teleostei</taxon>
        <taxon>Ostariophysi</taxon>
        <taxon>Cypriniformes</taxon>
        <taxon>Cyprinidae</taxon>
        <taxon>Labeoninae</taxon>
        <taxon>Labeonini</taxon>
        <taxon>Cirrhinus</taxon>
    </lineage>
</organism>
<evidence type="ECO:0000256" key="1">
    <source>
        <dbReference type="ARBA" id="ARBA00003767"/>
    </source>
</evidence>
<evidence type="ECO:0000256" key="6">
    <source>
        <dbReference type="ARBA" id="ARBA00022723"/>
    </source>
</evidence>
<feature type="transmembrane region" description="Helical" evidence="18">
    <location>
        <begin position="1737"/>
        <end position="1758"/>
    </location>
</feature>
<evidence type="ECO:0000256" key="14">
    <source>
        <dbReference type="ARBA" id="ARBA00023163"/>
    </source>
</evidence>
<feature type="compositionally biased region" description="Low complexity" evidence="17">
    <location>
        <begin position="317"/>
        <end position="339"/>
    </location>
</feature>
<dbReference type="PROSITE" id="PS00028">
    <property type="entry name" value="ZINC_FINGER_C2H2_1"/>
    <property type="match status" value="8"/>
</dbReference>
<feature type="region of interest" description="Disordered" evidence="17">
    <location>
        <begin position="77"/>
        <end position="103"/>
    </location>
</feature>
<dbReference type="SMART" id="SM00355">
    <property type="entry name" value="ZnF_C2H2"/>
    <property type="match status" value="14"/>
</dbReference>
<evidence type="ECO:0000256" key="8">
    <source>
        <dbReference type="ARBA" id="ARBA00022771"/>
    </source>
</evidence>
<evidence type="ECO:0000256" key="7">
    <source>
        <dbReference type="ARBA" id="ARBA00022737"/>
    </source>
</evidence>
<dbReference type="Proteomes" id="UP001187343">
    <property type="component" value="Unassembled WGS sequence"/>
</dbReference>
<feature type="transmembrane region" description="Helical" evidence="18">
    <location>
        <begin position="1844"/>
        <end position="1866"/>
    </location>
</feature>
<proteinExistence type="inferred from homology"/>
<dbReference type="EMBL" id="JAUYZG010000022">
    <property type="protein sequence ID" value="KAK2872414.1"/>
    <property type="molecule type" value="Genomic_DNA"/>
</dbReference>
<comment type="subcellular location">
    <subcellularLocation>
        <location evidence="2">Nucleus</location>
    </subcellularLocation>
</comment>
<feature type="domain" description="C2H2-type" evidence="19">
    <location>
        <begin position="815"/>
        <end position="838"/>
    </location>
</feature>
<dbReference type="Pfam" id="PF01757">
    <property type="entry name" value="Acyl_transf_3"/>
    <property type="match status" value="1"/>
</dbReference>
<feature type="region of interest" description="Disordered" evidence="17">
    <location>
        <begin position="1096"/>
        <end position="1157"/>
    </location>
</feature>
<feature type="transmembrane region" description="Helical" evidence="18">
    <location>
        <begin position="1578"/>
        <end position="1602"/>
    </location>
</feature>
<dbReference type="InterPro" id="IPR013087">
    <property type="entry name" value="Znf_C2H2_type"/>
</dbReference>
<dbReference type="GO" id="GO:0003677">
    <property type="term" value="F:DNA binding"/>
    <property type="evidence" value="ECO:0007669"/>
    <property type="project" value="UniProtKB-KW"/>
</dbReference>
<protein>
    <recommendedName>
        <fullName evidence="19">C2H2-type domain-containing protein</fullName>
    </recommendedName>
</protein>
<dbReference type="FunFam" id="3.30.160.60:FF:001446">
    <property type="entry name" value="Zinc finger protein 532"/>
    <property type="match status" value="1"/>
</dbReference>
<keyword evidence="12" id="KW-0805">Transcription regulation</keyword>
<evidence type="ECO:0000256" key="12">
    <source>
        <dbReference type="ARBA" id="ARBA00023015"/>
    </source>
</evidence>
<comment type="similarity">
    <text evidence="3">Belongs to the krueppel C2H2-type zinc-finger protein family.</text>
</comment>
<feature type="transmembrane region" description="Helical" evidence="18">
    <location>
        <begin position="1482"/>
        <end position="1501"/>
    </location>
</feature>
<keyword evidence="11" id="KW-0007">Acetylation</keyword>
<dbReference type="PROSITE" id="PS50157">
    <property type="entry name" value="ZINC_FINGER_C2H2_2"/>
    <property type="match status" value="10"/>
</dbReference>
<accession>A0AA88P997</accession>
<dbReference type="GO" id="GO:0005634">
    <property type="term" value="C:nucleus"/>
    <property type="evidence" value="ECO:0007669"/>
    <property type="project" value="UniProtKB-SubCell"/>
</dbReference>
<feature type="compositionally biased region" description="Polar residues" evidence="17">
    <location>
        <begin position="981"/>
        <end position="991"/>
    </location>
</feature>
<keyword evidence="18" id="KW-0812">Transmembrane</keyword>
<keyword evidence="21" id="KW-1185">Reference proteome</keyword>
<dbReference type="GO" id="GO:0008270">
    <property type="term" value="F:zinc ion binding"/>
    <property type="evidence" value="ECO:0007669"/>
    <property type="project" value="UniProtKB-KW"/>
</dbReference>
<evidence type="ECO:0000256" key="18">
    <source>
        <dbReference type="SAM" id="Phobius"/>
    </source>
</evidence>
<keyword evidence="18" id="KW-1133">Transmembrane helix</keyword>
<keyword evidence="15" id="KW-0539">Nucleus</keyword>
<dbReference type="InterPro" id="IPR002656">
    <property type="entry name" value="Acyl_transf_3_dom"/>
</dbReference>
<feature type="compositionally biased region" description="Basic and acidic residues" evidence="17">
    <location>
        <begin position="30"/>
        <end position="50"/>
    </location>
</feature>
<dbReference type="InterPro" id="IPR036236">
    <property type="entry name" value="Znf_C2H2_sf"/>
</dbReference>
<dbReference type="InterPro" id="IPR041697">
    <property type="entry name" value="Znf-C2H2_11"/>
</dbReference>
<feature type="domain" description="C2H2-type" evidence="19">
    <location>
        <begin position="909"/>
        <end position="937"/>
    </location>
</feature>
<keyword evidence="10" id="KW-0832">Ubl conjugation</keyword>
<feature type="compositionally biased region" description="Basic and acidic residues" evidence="17">
    <location>
        <begin position="284"/>
        <end position="301"/>
    </location>
</feature>
<reference evidence="20" key="1">
    <citation type="submission" date="2023-08" db="EMBL/GenBank/DDBJ databases">
        <title>Chromosome-level Genome Assembly of mud carp (Cirrhinus molitorella).</title>
        <authorList>
            <person name="Liu H."/>
        </authorList>
    </citation>
    <scope>NUCLEOTIDE SEQUENCE</scope>
    <source>
        <strain evidence="20">Prfri</strain>
        <tissue evidence="20">Muscle</tissue>
    </source>
</reference>
<feature type="transmembrane region" description="Helical" evidence="18">
    <location>
        <begin position="1807"/>
        <end position="1829"/>
    </location>
</feature>
<dbReference type="Gene3D" id="3.30.160.60">
    <property type="entry name" value="Classic Zinc Finger"/>
    <property type="match status" value="6"/>
</dbReference>
<dbReference type="SMART" id="SM00703">
    <property type="entry name" value="NRF"/>
    <property type="match status" value="1"/>
</dbReference>
<dbReference type="PANTHER" id="PTHR47222:SF3">
    <property type="entry name" value="ZINC FINGER PROTEIN 532"/>
    <property type="match status" value="1"/>
</dbReference>
<sequence>MGDMKTPDFDDLLAAFDIPDMVDPKAAIESGHDDHEGQLKHNAHHEEDSHASSGPDVGVSVIVKNVRNFDANEHLSEKDVHPSVGNGLHNGFLPVSPNNRFNKASDKLQKGEVHGMAGNISTFNQFSPISSAEEFDDDDKIEVDDPADKQSNLQFRPNPLTSLSGKTEEPRSQHTKPDGPSKPRTNGNYNHMKVENSSANGTVGHSNLYESQKPRKSDEHSKERSHEAKEPGEPVIELNVSNLSQAKAKSSAKLSSCIAAIAALSAKKASTEATSPESLGTPRDSPREAKEIPKVTDKSPEQESALELGKKVLSKQPESPCSVTSESSSKGSPASPAGSIPVIPKVRIKTIKTSSGQIKRTVTRVLPEFDPEVLKKGIDSSPNVISSLLSSSTSSSVFSSPTRTLPTTVVATSGGSAIEVTKQMTIKPVATAFLPVSAVKTAGSQVINLKLANNTTVKATVIPAASVQSASSAILKAANAIQQQTVMVPASSLTNTKLVPKTVHLTNLNLLPQNASAAELHQVLTKPQQPIKQAILAQQQQKKVSRVQVLTSSQSSVVEAFNKVLSSINPVPVYVPNLSPPISACISLPSRGYKCLECGDSFALEKSLTQHYDRRSVRIEVTCNHCAKNLVFYNKCSLLSHARGHKDKGVVMQCSHLILKPIPADQMILAPSVTSSAPTSSANLGSSVVGSTGKGNPTTVISAPSSAPVVAAMPLDKDVSKVCRTSLKCLECNETFQEESSLAMHYQQAPESGGQKTCTICQMLLPNQCSFASHQRIHQHKSPYICPECGAICRSVHFQSHVTKNCLHYARRVGYRCVHCSVIFADVAALKSHIQGSHCEIFYKCPICPMAFKSAPGTHSHAYTQHPGVKIGEPKLIYKCSMCDTVFTQQTLLYTHFDQHISSQKVSVFKCPDCSMHYAQKQLMLDHIKSMHGILKTIEGPPNLGINLPLSSKPTNSMSPNNNNKEGVSVNSLEKGERKPTSPTKKSSNGTDLPKKVPLSTSCPGWTCRECDRLFTQREVFIAHMKREHGKQLKKHPCRQCEKSFSSSHSLCRHNRIKHKGLRKVYSCPHCPEPSRTFTKRLLLEKHIQLMHGIKDAEAKPPADSSSAEATPDKEQVPSPKRKLHSEDEDAEKEEQVEEPGGEVTSAQRSKSSSSQPLKKLKINVFKTHKCAVCSFTTEDIVRFHEHIPQHKTDVSSYQCRECGLCYTSHNSLARHLFIVHKLKEPQGLGRHNEQQENTPNPDANDGIPDTQLYDAFGKIGSDVEGGNVNRPGSLRECLSVEGPEFKGQYCQVFLKQDRVEYFVGVCVPDSCTESEVETLVVYEAFEQKQISLLPSVPSFLMSDSTFGVFMTQCLSDSPHADLSAIVCLFVCCALLALPLIASICVVVIKKKQMKEVRPGLGFATSNTNQYGTLLANGSASQGKESIAAPDTAQTRDQNAENDQQSISKTVLSCLQALSVQKSSQGLLATESSGRSYSSLNGIRILSLLWIISGHTVQLSAWSNLDNDKRWKEMVERNPLYVLAFSGPVYLAVDSFLLLGGLLSAKSLLSSIQRSDNTLSFSLVAQFLFKRFTRIQPLHLFIVCLTIGLFSIVQRGVFWFIAEDEVFSCKKYWWSNLLLINNLFTITDICAPWTWYLSIDFQFYATTPFLIFLYRINKSMLFIVSVVLLMISSVTGALITGLLHLPVHQPTTLAYESYFQYYYNKPYTRYGPYLVGILAGIYMTTKKETLIKQQWQAVIGWLCSLSVMALLVGFAYVLRDVPPYPSLPHAVYQGTHRSLWALALIWIILACEEGYGGFVDKILSLGLWAPLSNISFACYMIHPIIIILYNGKQETSMHYTDFNFFYLFLGHLLLTVSVGYVLTVLIEKPYLFLTKR</sequence>
<feature type="domain" description="C2H2-type" evidence="19">
    <location>
        <begin position="1198"/>
        <end position="1226"/>
    </location>
</feature>
<name>A0AA88P997_9TELE</name>
<evidence type="ECO:0000256" key="10">
    <source>
        <dbReference type="ARBA" id="ARBA00022843"/>
    </source>
</evidence>
<dbReference type="SUPFAM" id="SSF57667">
    <property type="entry name" value="beta-beta-alpha zinc fingers"/>
    <property type="match status" value="3"/>
</dbReference>
<feature type="compositionally biased region" description="Polar residues" evidence="17">
    <location>
        <begin position="149"/>
        <end position="165"/>
    </location>
</feature>